<accession>A0ACD3BAW7</accession>
<sequence length="215" mass="23426">MSAKFLCCLPLRLGVLIISFVQFLICFLVAGLMWFALHVSEHAQTIPPGVKRSVIIFAVVYSFAGLISFIGFIGAIARKHGFVRTFALLLQFCLGFQIGSGIYFLISFLTNKGDYIKTCLDNATNDDQKDACTQFSHINNAAVILGVLIPIFIQGYASYVVSAYATRLAREKASSKSAPKSGTYQPVHGETYPLTQPASYPYADNTHSFGSKSAA</sequence>
<protein>
    <submittedName>
        <fullName evidence="1">Uncharacterized protein</fullName>
    </submittedName>
</protein>
<organism evidence="1 2">
    <name type="scientific">Pluteus cervinus</name>
    <dbReference type="NCBI Taxonomy" id="181527"/>
    <lineage>
        <taxon>Eukaryota</taxon>
        <taxon>Fungi</taxon>
        <taxon>Dikarya</taxon>
        <taxon>Basidiomycota</taxon>
        <taxon>Agaricomycotina</taxon>
        <taxon>Agaricomycetes</taxon>
        <taxon>Agaricomycetidae</taxon>
        <taxon>Agaricales</taxon>
        <taxon>Pluteineae</taxon>
        <taxon>Pluteaceae</taxon>
        <taxon>Pluteus</taxon>
    </lineage>
</organism>
<evidence type="ECO:0000313" key="1">
    <source>
        <dbReference type="EMBL" id="TFK75473.1"/>
    </source>
</evidence>
<gene>
    <name evidence="1" type="ORF">BDN72DRAFT_832355</name>
</gene>
<dbReference type="EMBL" id="ML208263">
    <property type="protein sequence ID" value="TFK75473.1"/>
    <property type="molecule type" value="Genomic_DNA"/>
</dbReference>
<name>A0ACD3BAW7_9AGAR</name>
<reference evidence="1 2" key="1">
    <citation type="journal article" date="2019" name="Nat. Ecol. Evol.">
        <title>Megaphylogeny resolves global patterns of mushroom evolution.</title>
        <authorList>
            <person name="Varga T."/>
            <person name="Krizsan K."/>
            <person name="Foldi C."/>
            <person name="Dima B."/>
            <person name="Sanchez-Garcia M."/>
            <person name="Sanchez-Ramirez S."/>
            <person name="Szollosi G.J."/>
            <person name="Szarkandi J.G."/>
            <person name="Papp V."/>
            <person name="Albert L."/>
            <person name="Andreopoulos W."/>
            <person name="Angelini C."/>
            <person name="Antonin V."/>
            <person name="Barry K.W."/>
            <person name="Bougher N.L."/>
            <person name="Buchanan P."/>
            <person name="Buyck B."/>
            <person name="Bense V."/>
            <person name="Catcheside P."/>
            <person name="Chovatia M."/>
            <person name="Cooper J."/>
            <person name="Damon W."/>
            <person name="Desjardin D."/>
            <person name="Finy P."/>
            <person name="Geml J."/>
            <person name="Haridas S."/>
            <person name="Hughes K."/>
            <person name="Justo A."/>
            <person name="Karasinski D."/>
            <person name="Kautmanova I."/>
            <person name="Kiss B."/>
            <person name="Kocsube S."/>
            <person name="Kotiranta H."/>
            <person name="LaButti K.M."/>
            <person name="Lechner B.E."/>
            <person name="Liimatainen K."/>
            <person name="Lipzen A."/>
            <person name="Lukacs Z."/>
            <person name="Mihaltcheva S."/>
            <person name="Morgado L.N."/>
            <person name="Niskanen T."/>
            <person name="Noordeloos M.E."/>
            <person name="Ohm R.A."/>
            <person name="Ortiz-Santana B."/>
            <person name="Ovrebo C."/>
            <person name="Racz N."/>
            <person name="Riley R."/>
            <person name="Savchenko A."/>
            <person name="Shiryaev A."/>
            <person name="Soop K."/>
            <person name="Spirin V."/>
            <person name="Szebenyi C."/>
            <person name="Tomsovsky M."/>
            <person name="Tulloss R.E."/>
            <person name="Uehling J."/>
            <person name="Grigoriev I.V."/>
            <person name="Vagvolgyi C."/>
            <person name="Papp T."/>
            <person name="Martin F.M."/>
            <person name="Miettinen O."/>
            <person name="Hibbett D.S."/>
            <person name="Nagy L.G."/>
        </authorList>
    </citation>
    <scope>NUCLEOTIDE SEQUENCE [LARGE SCALE GENOMIC DNA]</scope>
    <source>
        <strain evidence="1 2">NL-1719</strain>
    </source>
</reference>
<dbReference type="Proteomes" id="UP000308600">
    <property type="component" value="Unassembled WGS sequence"/>
</dbReference>
<keyword evidence="2" id="KW-1185">Reference proteome</keyword>
<evidence type="ECO:0000313" key="2">
    <source>
        <dbReference type="Proteomes" id="UP000308600"/>
    </source>
</evidence>
<proteinExistence type="predicted"/>